<dbReference type="Proteomes" id="UP000095512">
    <property type="component" value="Unassembled WGS sequence"/>
</dbReference>
<feature type="domain" description="SIS" evidence="1">
    <location>
        <begin position="28"/>
        <end position="209"/>
    </location>
</feature>
<evidence type="ECO:0000313" key="2">
    <source>
        <dbReference type="EMBL" id="CUO52870.1"/>
    </source>
</evidence>
<gene>
    <name evidence="2" type="primary">gmhA1_1</name>
    <name evidence="2" type="ORF">ERS852480_01323</name>
</gene>
<dbReference type="Pfam" id="PF13580">
    <property type="entry name" value="SIS_2"/>
    <property type="match status" value="1"/>
</dbReference>
<reference evidence="2 3" key="1">
    <citation type="submission" date="2015-09" db="EMBL/GenBank/DDBJ databases">
        <authorList>
            <consortium name="Pathogen Informatics"/>
        </authorList>
    </citation>
    <scope>NUCLEOTIDE SEQUENCE [LARGE SCALE GENOMIC DNA]</scope>
    <source>
        <strain evidence="2 3">2789STDY5834865</strain>
    </source>
</reference>
<dbReference type="InterPro" id="IPR050099">
    <property type="entry name" value="SIS_GmhA/DiaA_subfam"/>
</dbReference>
<sequence>MEYLEELTSRYPVLEAVKGDVLAAYEILRDCYAGGGKVMIAGNGGSCADSEHIVGELMKGFVKRRPVSGDFAAALKKADEKRGEELASCLQGGLPAIALTGHAGLSTAFLNDVNGEMIYAQQLYGYGKKGDVFMGISTSGNAENVMYAVAVAKASGIKTIGLTGKNGGKMAGTCDCSIVVPSDETFKIQELHLPIYHALCLMLEEHFYEV</sequence>
<keyword evidence="2" id="KW-0413">Isomerase</keyword>
<dbReference type="CDD" id="cd05006">
    <property type="entry name" value="SIS_GmhA"/>
    <property type="match status" value="1"/>
</dbReference>
<dbReference type="AlphaFoldDB" id="A0A174FWE3"/>
<proteinExistence type="predicted"/>
<dbReference type="GO" id="GO:0097367">
    <property type="term" value="F:carbohydrate derivative binding"/>
    <property type="evidence" value="ECO:0007669"/>
    <property type="project" value="InterPro"/>
</dbReference>
<dbReference type="InterPro" id="IPR035461">
    <property type="entry name" value="GmhA/DiaA"/>
</dbReference>
<organism evidence="2 3">
    <name type="scientific">Enterocloster clostridioformis</name>
    <dbReference type="NCBI Taxonomy" id="1531"/>
    <lineage>
        <taxon>Bacteria</taxon>
        <taxon>Bacillati</taxon>
        <taxon>Bacillota</taxon>
        <taxon>Clostridia</taxon>
        <taxon>Lachnospirales</taxon>
        <taxon>Lachnospiraceae</taxon>
        <taxon>Enterocloster</taxon>
    </lineage>
</organism>
<evidence type="ECO:0000313" key="3">
    <source>
        <dbReference type="Proteomes" id="UP000095512"/>
    </source>
</evidence>
<name>A0A174FWE3_9FIRM</name>
<dbReference type="InterPro" id="IPR046348">
    <property type="entry name" value="SIS_dom_sf"/>
</dbReference>
<evidence type="ECO:0000259" key="1">
    <source>
        <dbReference type="PROSITE" id="PS51464"/>
    </source>
</evidence>
<dbReference type="EC" id="5.3.1.28" evidence="2"/>
<dbReference type="GO" id="GO:1901135">
    <property type="term" value="P:carbohydrate derivative metabolic process"/>
    <property type="evidence" value="ECO:0007669"/>
    <property type="project" value="InterPro"/>
</dbReference>
<dbReference type="EMBL" id="CZAB01000007">
    <property type="protein sequence ID" value="CUO52870.1"/>
    <property type="molecule type" value="Genomic_DNA"/>
</dbReference>
<protein>
    <submittedName>
        <fullName evidence="2">Sugar isomerase (SIS)</fullName>
        <ecNumber evidence="2">5.3.1.28</ecNumber>
    </submittedName>
</protein>
<dbReference type="InterPro" id="IPR001347">
    <property type="entry name" value="SIS_dom"/>
</dbReference>
<dbReference type="SUPFAM" id="SSF53697">
    <property type="entry name" value="SIS domain"/>
    <property type="match status" value="1"/>
</dbReference>
<dbReference type="GO" id="GO:0016853">
    <property type="term" value="F:isomerase activity"/>
    <property type="evidence" value="ECO:0007669"/>
    <property type="project" value="UniProtKB-KW"/>
</dbReference>
<accession>A0A174FWE3</accession>
<dbReference type="PANTHER" id="PTHR30390">
    <property type="entry name" value="SEDOHEPTULOSE 7-PHOSPHATE ISOMERASE / DNAA INITIATOR-ASSOCIATING FACTOR FOR REPLICATION INITIATION"/>
    <property type="match status" value="1"/>
</dbReference>
<dbReference type="Gene3D" id="3.40.50.10490">
    <property type="entry name" value="Glucose-6-phosphate isomerase like protein, domain 1"/>
    <property type="match status" value="1"/>
</dbReference>
<dbReference type="PROSITE" id="PS51464">
    <property type="entry name" value="SIS"/>
    <property type="match status" value="1"/>
</dbReference>